<evidence type="ECO:0000313" key="1">
    <source>
        <dbReference type="EMBL" id="MCM1986614.1"/>
    </source>
</evidence>
<dbReference type="AlphaFoldDB" id="A0A9E4ZGQ5"/>
<evidence type="ECO:0000313" key="2">
    <source>
        <dbReference type="Proteomes" id="UP001056766"/>
    </source>
</evidence>
<reference evidence="1" key="2">
    <citation type="submission" date="2021-04" db="EMBL/GenBank/DDBJ databases">
        <authorList>
            <person name="Dong X."/>
        </authorList>
    </citation>
    <scope>NUCLEOTIDE SEQUENCE</scope>
    <source>
        <strain evidence="1">LLY</strain>
    </source>
</reference>
<name>A0A9E4ZGQ5_9EURY</name>
<gene>
    <name evidence="1" type="ORF">KDK67_06315</name>
</gene>
<sequence length="95" mass="10491">MEIRSIAPCTSKPSIFHVEAQLENEIDIPKACEALSVEEGVTIKFLRCSEELGAIRFTSGAMMVLIYESGKITVRHAPDDGTARELLERVAELVE</sequence>
<comment type="caution">
    <text evidence="1">The sequence shown here is derived from an EMBL/GenBank/DDBJ whole genome shotgun (WGS) entry which is preliminary data.</text>
</comment>
<accession>A0A9E4ZGQ5</accession>
<protein>
    <submittedName>
        <fullName evidence="1">Uncharacterized protein</fullName>
    </submittedName>
</protein>
<proteinExistence type="predicted"/>
<dbReference type="EMBL" id="JAGSOI010000019">
    <property type="protein sequence ID" value="MCM1986614.1"/>
    <property type="molecule type" value="Genomic_DNA"/>
</dbReference>
<dbReference type="RefSeq" id="WP_250867969.1">
    <property type="nucleotide sequence ID" value="NZ_JAGSOI010000019.1"/>
</dbReference>
<keyword evidence="2" id="KW-1185">Reference proteome</keyword>
<dbReference type="Proteomes" id="UP001056766">
    <property type="component" value="Unassembled WGS sequence"/>
</dbReference>
<reference evidence="1" key="1">
    <citation type="journal article" date="2021" name="mSystems">
        <title>Bacteria and Archaea Synergistically Convert Glycine Betaine to Biogenic Methane in the Formosa Cold Seep of the South China Sea.</title>
        <authorList>
            <person name="Li L."/>
            <person name="Zhang W."/>
            <person name="Zhang S."/>
            <person name="Song L."/>
            <person name="Sun Q."/>
            <person name="Zhang H."/>
            <person name="Xiang H."/>
            <person name="Dong X."/>
        </authorList>
    </citation>
    <scope>NUCLEOTIDE SEQUENCE</scope>
    <source>
        <strain evidence="1">LLY</strain>
    </source>
</reference>
<organism evidence="1 2">
    <name type="scientific">Methanococcoides seepicolus</name>
    <dbReference type="NCBI Taxonomy" id="2828780"/>
    <lineage>
        <taxon>Archaea</taxon>
        <taxon>Methanobacteriati</taxon>
        <taxon>Methanobacteriota</taxon>
        <taxon>Stenosarchaea group</taxon>
        <taxon>Methanomicrobia</taxon>
        <taxon>Methanosarcinales</taxon>
        <taxon>Methanosarcinaceae</taxon>
        <taxon>Methanococcoides</taxon>
    </lineage>
</organism>